<reference evidence="1" key="1">
    <citation type="journal article" date="2021" name="Environ. Microbiol.">
        <title>Gene family expansions and transcriptome signatures uncover fungal adaptations to wood decay.</title>
        <authorList>
            <person name="Hage H."/>
            <person name="Miyauchi S."/>
            <person name="Viragh M."/>
            <person name="Drula E."/>
            <person name="Min B."/>
            <person name="Chaduli D."/>
            <person name="Navarro D."/>
            <person name="Favel A."/>
            <person name="Norest M."/>
            <person name="Lesage-Meessen L."/>
            <person name="Balint B."/>
            <person name="Merenyi Z."/>
            <person name="de Eugenio L."/>
            <person name="Morin E."/>
            <person name="Martinez A.T."/>
            <person name="Baldrian P."/>
            <person name="Stursova M."/>
            <person name="Martinez M.J."/>
            <person name="Novotny C."/>
            <person name="Magnuson J.K."/>
            <person name="Spatafora J.W."/>
            <person name="Maurice S."/>
            <person name="Pangilinan J."/>
            <person name="Andreopoulos W."/>
            <person name="LaButti K."/>
            <person name="Hundley H."/>
            <person name="Na H."/>
            <person name="Kuo A."/>
            <person name="Barry K."/>
            <person name="Lipzen A."/>
            <person name="Henrissat B."/>
            <person name="Riley R."/>
            <person name="Ahrendt S."/>
            <person name="Nagy L.G."/>
            <person name="Grigoriev I.V."/>
            <person name="Martin F."/>
            <person name="Rosso M.N."/>
        </authorList>
    </citation>
    <scope>NUCLEOTIDE SEQUENCE</scope>
    <source>
        <strain evidence="1">CBS 384.51</strain>
    </source>
</reference>
<proteinExistence type="predicted"/>
<dbReference type="EMBL" id="MU274912">
    <property type="protein sequence ID" value="KAI0088862.1"/>
    <property type="molecule type" value="Genomic_DNA"/>
</dbReference>
<dbReference type="Proteomes" id="UP001055072">
    <property type="component" value="Unassembled WGS sequence"/>
</dbReference>
<evidence type="ECO:0000313" key="2">
    <source>
        <dbReference type="Proteomes" id="UP001055072"/>
    </source>
</evidence>
<keyword evidence="2" id="KW-1185">Reference proteome</keyword>
<accession>A0ACB8U399</accession>
<name>A0ACB8U399_9APHY</name>
<organism evidence="1 2">
    <name type="scientific">Irpex rosettiformis</name>
    <dbReference type="NCBI Taxonomy" id="378272"/>
    <lineage>
        <taxon>Eukaryota</taxon>
        <taxon>Fungi</taxon>
        <taxon>Dikarya</taxon>
        <taxon>Basidiomycota</taxon>
        <taxon>Agaricomycotina</taxon>
        <taxon>Agaricomycetes</taxon>
        <taxon>Polyporales</taxon>
        <taxon>Irpicaceae</taxon>
        <taxon>Irpex</taxon>
    </lineage>
</organism>
<sequence>MSTPKSKRKGAGKTQNERKPLIASNDKKTLLQEVLRLSLTDGSFIDTKFYAFSRRRSTGVVDEPLPVYANSGMLRANSKYFDGFFDGGFQVKLAPLRAPFPSDSPDSTEEYDYESDSDLEDEFQTERASKSEEMQDDEGADSADHPAAKSEVAEPAETTPDPTVANTALLDASIENYGHVIVVPDIAFTTWRAMIFWLYTGEITFAKLKSQSAPNEDGATLRPSKPLQCSPKSMYRLADKCGIDELKKLSLENIRSKLSTDNIAVELRCRLPSLYEEVRNVVIEYACQSARSVVTAVVPQWIDDLASGKDMLEGSADTLKALYQKSVTSDTTSTAPTNWNVNRCGNCRRQNILNMSVWYRYCNSCGGYYTPSP</sequence>
<protein>
    <submittedName>
        <fullName evidence="1">Uncharacterized protein</fullName>
    </submittedName>
</protein>
<evidence type="ECO:0000313" key="1">
    <source>
        <dbReference type="EMBL" id="KAI0088862.1"/>
    </source>
</evidence>
<gene>
    <name evidence="1" type="ORF">BDY19DRAFT_946409</name>
</gene>
<comment type="caution">
    <text evidence="1">The sequence shown here is derived from an EMBL/GenBank/DDBJ whole genome shotgun (WGS) entry which is preliminary data.</text>
</comment>